<dbReference type="InterPro" id="IPR002491">
    <property type="entry name" value="ABC_transptr_periplasmic_BD"/>
</dbReference>
<dbReference type="Pfam" id="PF01497">
    <property type="entry name" value="Peripla_BP_2"/>
    <property type="match status" value="1"/>
</dbReference>
<dbReference type="STRING" id="583356.Igag_0600"/>
<dbReference type="Proteomes" id="UP000001304">
    <property type="component" value="Chromosome"/>
</dbReference>
<evidence type="ECO:0000313" key="3">
    <source>
        <dbReference type="Proteomes" id="UP000001304"/>
    </source>
</evidence>
<dbReference type="KEGG" id="iag:Igag_0600"/>
<dbReference type="InterPro" id="IPR050902">
    <property type="entry name" value="ABC_Transporter_SBP"/>
</dbReference>
<protein>
    <submittedName>
        <fullName evidence="2">Periplasmic binding protein</fullName>
    </submittedName>
</protein>
<dbReference type="EMBL" id="CP002098">
    <property type="protein sequence ID" value="ADM27434.1"/>
    <property type="molecule type" value="Genomic_DNA"/>
</dbReference>
<dbReference type="Gene3D" id="3.40.50.1980">
    <property type="entry name" value="Nitrogenase molybdenum iron protein domain"/>
    <property type="match status" value="2"/>
</dbReference>
<dbReference type="AlphaFoldDB" id="E0SSG2"/>
<evidence type="ECO:0000313" key="2">
    <source>
        <dbReference type="EMBL" id="ADM27434.1"/>
    </source>
</evidence>
<organism evidence="2 3">
    <name type="scientific">Ignisphaera aggregans (strain DSM 17230 / JCM 13409 / AQ1.S1)</name>
    <dbReference type="NCBI Taxonomy" id="583356"/>
    <lineage>
        <taxon>Archaea</taxon>
        <taxon>Thermoproteota</taxon>
        <taxon>Thermoprotei</taxon>
        <taxon>Desulfurococcales</taxon>
        <taxon>Desulfurococcaceae</taxon>
        <taxon>Ignisphaera</taxon>
    </lineage>
</organism>
<dbReference type="PANTHER" id="PTHR30535">
    <property type="entry name" value="VITAMIN B12-BINDING PROTEIN"/>
    <property type="match status" value="1"/>
</dbReference>
<name>E0SSG2_IGNAA</name>
<evidence type="ECO:0000259" key="1">
    <source>
        <dbReference type="PROSITE" id="PS50983"/>
    </source>
</evidence>
<gene>
    <name evidence="2" type="ordered locus">Igag_0600</name>
</gene>
<dbReference type="SUPFAM" id="SSF53807">
    <property type="entry name" value="Helical backbone' metal receptor"/>
    <property type="match status" value="1"/>
</dbReference>
<keyword evidence="3" id="KW-1185">Reference proteome</keyword>
<proteinExistence type="predicted"/>
<sequence>MKIVSLSPAVTETLSLLGLEDEIVGITPWCKMYLRDSNKDVVGTYLTINFDKLKRLSPDIVFIQSRVHDKFYRVLIDMGFNTYLIPLPTNIYAVISHIVLDVGAIVGRYIESRELGDRMAEEISRIRRSVDRDKPVKVYIEYLWPDKTYSTSGSLTFIDDAIRIAGGLNIYSDTPKEFFFPRDEDTVARDPQIILVNIEPPFEDLTLDEYKAIRSSLASLGAYRENRIYLVRESRNVNLTHFGPSIVSTIRYIADILRSL</sequence>
<dbReference type="PANTHER" id="PTHR30535:SF34">
    <property type="entry name" value="MOLYBDATE-BINDING PROTEIN MOLA"/>
    <property type="match status" value="1"/>
</dbReference>
<feature type="domain" description="Fe/B12 periplasmic-binding" evidence="1">
    <location>
        <begin position="2"/>
        <end position="260"/>
    </location>
</feature>
<reference evidence="2 3" key="1">
    <citation type="journal article" date="2010" name="Stand. Genomic Sci.">
        <title>Complete genome sequence of Ignisphaera aggregans type strain (AQ1.S1).</title>
        <authorList>
            <person name="Goker M."/>
            <person name="Held B."/>
            <person name="Lapidus A."/>
            <person name="Nolan M."/>
            <person name="Spring S."/>
            <person name="Yasawong M."/>
            <person name="Lucas S."/>
            <person name="Glavina Del Rio T."/>
            <person name="Tice H."/>
            <person name="Cheng J.F."/>
            <person name="Goodwin L."/>
            <person name="Tapia R."/>
            <person name="Pitluck S."/>
            <person name="Liolios K."/>
            <person name="Ivanova N."/>
            <person name="Mavromatis K."/>
            <person name="Mikhailova N."/>
            <person name="Pati A."/>
            <person name="Chen A."/>
            <person name="Palaniappan K."/>
            <person name="Brambilla E."/>
            <person name="Land M."/>
            <person name="Hauser L."/>
            <person name="Chang Y.J."/>
            <person name="Jeffries C.D."/>
            <person name="Brettin T."/>
            <person name="Detter J.C."/>
            <person name="Han C."/>
            <person name="Rohde M."/>
            <person name="Sikorski J."/>
            <person name="Woyke T."/>
            <person name="Bristow J."/>
            <person name="Eisen J.A."/>
            <person name="Markowitz V."/>
            <person name="Hugenholtz P."/>
            <person name="Kyrpides N.C."/>
            <person name="Klenk H.P."/>
        </authorList>
    </citation>
    <scope>NUCLEOTIDE SEQUENCE [LARGE SCALE GENOMIC DNA]</scope>
    <source>
        <strain evidence="3">DSM 17230 / JCM 13409 / AQ1.S1</strain>
    </source>
</reference>
<dbReference type="HOGENOM" id="CLU_038034_2_8_2"/>
<dbReference type="PROSITE" id="PS50983">
    <property type="entry name" value="FE_B12_PBP"/>
    <property type="match status" value="1"/>
</dbReference>
<accession>E0SSG2</accession>
<dbReference type="BioCyc" id="IAGG583356:GHAH-600-MONOMER"/>